<name>A0AAE1Y2H5_9LAMI</name>
<comment type="caution">
    <text evidence="2">The sequence shown here is derived from an EMBL/GenBank/DDBJ whole genome shotgun (WGS) entry which is preliminary data.</text>
</comment>
<protein>
    <submittedName>
        <fullName evidence="2">Uncharacterized protein</fullName>
    </submittedName>
</protein>
<reference evidence="2" key="2">
    <citation type="journal article" date="2024" name="Plant">
        <title>Genomic evolution and insights into agronomic trait innovations of Sesamum species.</title>
        <authorList>
            <person name="Miao H."/>
            <person name="Wang L."/>
            <person name="Qu L."/>
            <person name="Liu H."/>
            <person name="Sun Y."/>
            <person name="Le M."/>
            <person name="Wang Q."/>
            <person name="Wei S."/>
            <person name="Zheng Y."/>
            <person name="Lin W."/>
            <person name="Duan Y."/>
            <person name="Cao H."/>
            <person name="Xiong S."/>
            <person name="Wang X."/>
            <person name="Wei L."/>
            <person name="Li C."/>
            <person name="Ma Q."/>
            <person name="Ju M."/>
            <person name="Zhao R."/>
            <person name="Li G."/>
            <person name="Mu C."/>
            <person name="Tian Q."/>
            <person name="Mei H."/>
            <person name="Zhang T."/>
            <person name="Gao T."/>
            <person name="Zhang H."/>
        </authorList>
    </citation>
    <scope>NUCLEOTIDE SEQUENCE</scope>
    <source>
        <strain evidence="2">3651</strain>
    </source>
</reference>
<dbReference type="AlphaFoldDB" id="A0AAE1Y2H5"/>
<accession>A0AAE1Y2H5</accession>
<feature type="region of interest" description="Disordered" evidence="1">
    <location>
        <begin position="32"/>
        <end position="59"/>
    </location>
</feature>
<evidence type="ECO:0000313" key="3">
    <source>
        <dbReference type="Proteomes" id="UP001293254"/>
    </source>
</evidence>
<dbReference type="Proteomes" id="UP001293254">
    <property type="component" value="Unassembled WGS sequence"/>
</dbReference>
<organism evidence="2 3">
    <name type="scientific">Sesamum alatum</name>
    <dbReference type="NCBI Taxonomy" id="300844"/>
    <lineage>
        <taxon>Eukaryota</taxon>
        <taxon>Viridiplantae</taxon>
        <taxon>Streptophyta</taxon>
        <taxon>Embryophyta</taxon>
        <taxon>Tracheophyta</taxon>
        <taxon>Spermatophyta</taxon>
        <taxon>Magnoliopsida</taxon>
        <taxon>eudicotyledons</taxon>
        <taxon>Gunneridae</taxon>
        <taxon>Pentapetalae</taxon>
        <taxon>asterids</taxon>
        <taxon>lamiids</taxon>
        <taxon>Lamiales</taxon>
        <taxon>Pedaliaceae</taxon>
        <taxon>Sesamum</taxon>
    </lineage>
</organism>
<reference evidence="2" key="1">
    <citation type="submission" date="2020-06" db="EMBL/GenBank/DDBJ databases">
        <authorList>
            <person name="Li T."/>
            <person name="Hu X."/>
            <person name="Zhang T."/>
            <person name="Song X."/>
            <person name="Zhang H."/>
            <person name="Dai N."/>
            <person name="Sheng W."/>
            <person name="Hou X."/>
            <person name="Wei L."/>
        </authorList>
    </citation>
    <scope>NUCLEOTIDE SEQUENCE</scope>
    <source>
        <strain evidence="2">3651</strain>
        <tissue evidence="2">Leaf</tissue>
    </source>
</reference>
<feature type="compositionally biased region" description="Basic and acidic residues" evidence="1">
    <location>
        <begin position="50"/>
        <end position="59"/>
    </location>
</feature>
<keyword evidence="3" id="KW-1185">Reference proteome</keyword>
<evidence type="ECO:0000256" key="1">
    <source>
        <dbReference type="SAM" id="MobiDB-lite"/>
    </source>
</evidence>
<proteinExistence type="predicted"/>
<evidence type="ECO:0000313" key="2">
    <source>
        <dbReference type="EMBL" id="KAK4422052.1"/>
    </source>
</evidence>
<sequence>MSILSTPATAIEVASGEGHMVALPPKGTLPADANIGASGSQEVEVAEGPSAKDADEEKENTKHLKEMVVWWRQAREELKISSSTAAEMEGEKLDPDWAISARSSVLHSLMGRDSWELYKACLLEHDQVLLTQTSHTRVEEHIAHAIAFSHDLSLMCSMFRHQKGVTELKIIDLQKEVSDAKQKEKEALDTKSVLEA</sequence>
<dbReference type="EMBL" id="JACGWO010000008">
    <property type="protein sequence ID" value="KAK4422052.1"/>
    <property type="molecule type" value="Genomic_DNA"/>
</dbReference>
<gene>
    <name evidence="2" type="ORF">Salat_2156000</name>
</gene>